<feature type="region of interest" description="Disordered" evidence="1">
    <location>
        <begin position="21"/>
        <end position="44"/>
    </location>
</feature>
<dbReference type="RefSeq" id="WP_256577296.1">
    <property type="nucleotide sequence ID" value="NZ_CP116669.1"/>
</dbReference>
<organism evidence="2 3">
    <name type="scientific">Pseudomonas capeferrum</name>
    <dbReference type="NCBI Taxonomy" id="1495066"/>
    <lineage>
        <taxon>Bacteria</taxon>
        <taxon>Pseudomonadati</taxon>
        <taxon>Pseudomonadota</taxon>
        <taxon>Gammaproteobacteria</taxon>
        <taxon>Pseudomonadales</taxon>
        <taxon>Pseudomonadaceae</taxon>
        <taxon>Pseudomonas</taxon>
    </lineage>
</organism>
<dbReference type="Proteomes" id="UP001214301">
    <property type="component" value="Chromosome"/>
</dbReference>
<name>A0ABY7RHJ9_9PSED</name>
<keyword evidence="3" id="KW-1185">Reference proteome</keyword>
<sequence length="44" mass="4654">MINAQLLQSMVDASNDGIVVAEKEGQPPGRTGARTGRNVRSSEI</sequence>
<proteinExistence type="predicted"/>
<reference evidence="2 3" key="1">
    <citation type="journal article" date="2020" name="Front. Microbiol.">
        <title>Toward Biorecycling: Isolation of a Soil Bacterium That Grows on a Polyurethane Oligomer and Monomer.</title>
        <authorList>
            <person name="Espinosa M.J.C."/>
            <person name="Blanco A.C."/>
            <person name="Schmidgall T."/>
            <person name="Atanasoff-Kardjalieff A.K."/>
            <person name="Kappelmeyer U."/>
            <person name="Tischler D."/>
            <person name="Pieper D.H."/>
            <person name="Heipieper H.J."/>
            <person name="Eberlein C."/>
        </authorList>
    </citation>
    <scope>NUCLEOTIDE SEQUENCE [LARGE SCALE GENOMIC DNA]</scope>
    <source>
        <strain evidence="2 3">TDA1</strain>
    </source>
</reference>
<dbReference type="GeneID" id="301039504"/>
<evidence type="ECO:0000313" key="2">
    <source>
        <dbReference type="EMBL" id="WCI02985.1"/>
    </source>
</evidence>
<evidence type="ECO:0008006" key="4">
    <source>
        <dbReference type="Google" id="ProtNLM"/>
    </source>
</evidence>
<evidence type="ECO:0000313" key="3">
    <source>
        <dbReference type="Proteomes" id="UP001214301"/>
    </source>
</evidence>
<accession>A0ABY7RHJ9</accession>
<gene>
    <name evidence="2" type="ORF">PMC74_22355</name>
</gene>
<evidence type="ECO:0000256" key="1">
    <source>
        <dbReference type="SAM" id="MobiDB-lite"/>
    </source>
</evidence>
<dbReference type="EMBL" id="CP116669">
    <property type="protein sequence ID" value="WCI02985.1"/>
    <property type="molecule type" value="Genomic_DNA"/>
</dbReference>
<protein>
    <recommendedName>
        <fullName evidence="4">Resolvase</fullName>
    </recommendedName>
</protein>